<dbReference type="AlphaFoldDB" id="A0A814VEM3"/>
<evidence type="ECO:0000313" key="2">
    <source>
        <dbReference type="EMBL" id="CAF0861827.1"/>
    </source>
</evidence>
<accession>A0A814VEM3</accession>
<feature type="signal peptide" evidence="1">
    <location>
        <begin position="1"/>
        <end position="22"/>
    </location>
</feature>
<dbReference type="SUPFAM" id="SSF50998">
    <property type="entry name" value="Quinoprotein alcohol dehydrogenase-like"/>
    <property type="match status" value="1"/>
</dbReference>
<keyword evidence="4" id="KW-1185">Reference proteome</keyword>
<proteinExistence type="predicted"/>
<evidence type="ECO:0000313" key="5">
    <source>
        <dbReference type="Proteomes" id="UP000663852"/>
    </source>
</evidence>
<reference evidence="3" key="1">
    <citation type="submission" date="2021-02" db="EMBL/GenBank/DDBJ databases">
        <authorList>
            <person name="Nowell W R."/>
        </authorList>
    </citation>
    <scope>NUCLEOTIDE SEQUENCE</scope>
</reference>
<keyword evidence="1" id="KW-0732">Signal</keyword>
<name>A0A814VEM3_ADIRI</name>
<organism evidence="3 5">
    <name type="scientific">Adineta ricciae</name>
    <name type="common">Rotifer</name>
    <dbReference type="NCBI Taxonomy" id="249248"/>
    <lineage>
        <taxon>Eukaryota</taxon>
        <taxon>Metazoa</taxon>
        <taxon>Spiralia</taxon>
        <taxon>Gnathifera</taxon>
        <taxon>Rotifera</taxon>
        <taxon>Eurotatoria</taxon>
        <taxon>Bdelloidea</taxon>
        <taxon>Adinetida</taxon>
        <taxon>Adinetidae</taxon>
        <taxon>Adineta</taxon>
    </lineage>
</organism>
<dbReference type="EMBL" id="CAJNOJ010000140">
    <property type="protein sequence ID" value="CAF1187111.1"/>
    <property type="molecule type" value="Genomic_DNA"/>
</dbReference>
<feature type="chain" id="PRO_5036226219" evidence="1">
    <location>
        <begin position="23"/>
        <end position="461"/>
    </location>
</feature>
<dbReference type="Proteomes" id="UP000663828">
    <property type="component" value="Unassembled WGS sequence"/>
</dbReference>
<protein>
    <submittedName>
        <fullName evidence="3">Uncharacterized protein</fullName>
    </submittedName>
</protein>
<evidence type="ECO:0000313" key="3">
    <source>
        <dbReference type="EMBL" id="CAF1187111.1"/>
    </source>
</evidence>
<dbReference type="Gene3D" id="2.130.10.10">
    <property type="entry name" value="YVTN repeat-like/Quinoprotein amine dehydrogenase"/>
    <property type="match status" value="1"/>
</dbReference>
<dbReference type="InterPro" id="IPR015943">
    <property type="entry name" value="WD40/YVTN_repeat-like_dom_sf"/>
</dbReference>
<dbReference type="InterPro" id="IPR011047">
    <property type="entry name" value="Quinoprotein_ADH-like_sf"/>
</dbReference>
<comment type="caution">
    <text evidence="3">The sequence shown here is derived from an EMBL/GenBank/DDBJ whole genome shotgun (WGS) entry which is preliminary data.</text>
</comment>
<dbReference type="Proteomes" id="UP000663852">
    <property type="component" value="Unassembled WGS sequence"/>
</dbReference>
<evidence type="ECO:0000313" key="4">
    <source>
        <dbReference type="Proteomes" id="UP000663828"/>
    </source>
</evidence>
<dbReference type="SUPFAM" id="SSF63829">
    <property type="entry name" value="Calcium-dependent phosphotriesterase"/>
    <property type="match status" value="1"/>
</dbReference>
<sequence>MKYYCVWLLVYSLCYQCLDIRATRVNNDEPDGLWSMGKGNPQNTFRIVPSLPTNYSKLPWTYEFNLTSQDTTQFGFAAGINGDMYFFQSQIRGHPADWIICLTLNGKVRWTLFVETVPEMDPIGVSNIVSDRQGVLYYTISWSGDTIYTAKICRVTHAQTSHPTQECVENYDLFMYVNAPLTLEENHNRLITAVSDNDFESIPLVLDKNTLEMIWIDRHVFGAGMEGQYRCDLKTGDILWIGGDDRLLKFDYDGHKIFNNDTQPGLSGIDFVLDSQEEIIVRPWQDGSSLPWKLFVSSSDVSTHEIKTRWTWKAPASILNNDMITAPTIDENGTVYMASIPLAFAIDKQGKTLWTTSLATASEIKTYNLISFCISMNRKRRVIYVVSGSPFYQKQKYVYFITALNMDTGKVIKRIDLKLADTKSISPQCPILIGDEMLYFSWLEGEYPQKVPIKVIGIEQV</sequence>
<gene>
    <name evidence="3" type="ORF">EDS130_LOCUS24589</name>
    <name evidence="2" type="ORF">XAT740_LOCUS6029</name>
</gene>
<dbReference type="OrthoDB" id="9983249at2759"/>
<dbReference type="EMBL" id="CAJNOR010000269">
    <property type="protein sequence ID" value="CAF0861827.1"/>
    <property type="molecule type" value="Genomic_DNA"/>
</dbReference>
<evidence type="ECO:0000256" key="1">
    <source>
        <dbReference type="SAM" id="SignalP"/>
    </source>
</evidence>